<dbReference type="STRING" id="1121279.SAMN02745887_01433"/>
<comment type="pathway">
    <text evidence="1 7">Bacterial outer membrane biogenesis; LPS core biosynthesis.</text>
</comment>
<dbReference type="InterPro" id="IPR039901">
    <property type="entry name" value="Kdotransferase"/>
</dbReference>
<evidence type="ECO:0000313" key="9">
    <source>
        <dbReference type="EMBL" id="SFZ75043.1"/>
    </source>
</evidence>
<evidence type="ECO:0000256" key="5">
    <source>
        <dbReference type="ARBA" id="ARBA00031445"/>
    </source>
</evidence>
<evidence type="ECO:0000256" key="1">
    <source>
        <dbReference type="ARBA" id="ARBA00004713"/>
    </source>
</evidence>
<dbReference type="GO" id="GO:0009244">
    <property type="term" value="P:lipopolysaccharide core region biosynthetic process"/>
    <property type="evidence" value="ECO:0007669"/>
    <property type="project" value="UniProtKB-UniRule"/>
</dbReference>
<comment type="function">
    <text evidence="7">Involved in lipopolysaccharide (LPS) biosynthesis. Catalyzes the transfer of 3-deoxy-D-manno-octulosonate (Kdo) residue(s) from CMP-Kdo to lipid IV(A), the tetraacyldisaccharide-1,4'-bisphosphate precursor of lipid A.</text>
</comment>
<dbReference type="Gene3D" id="3.40.50.2000">
    <property type="entry name" value="Glycogen Phosphorylase B"/>
    <property type="match status" value="1"/>
</dbReference>
<dbReference type="PANTHER" id="PTHR42755">
    <property type="entry name" value="3-DEOXY-MANNO-OCTULOSONATE CYTIDYLYLTRANSFERASE"/>
    <property type="match status" value="1"/>
</dbReference>
<dbReference type="UniPathway" id="UPA00958"/>
<dbReference type="EMBL" id="FPKR01000005">
    <property type="protein sequence ID" value="SFZ75043.1"/>
    <property type="molecule type" value="Genomic_DNA"/>
</dbReference>
<evidence type="ECO:0000259" key="8">
    <source>
        <dbReference type="Pfam" id="PF04413"/>
    </source>
</evidence>
<comment type="subcellular location">
    <subcellularLocation>
        <location evidence="7">Cell membrane</location>
    </subcellularLocation>
</comment>
<comment type="similarity">
    <text evidence="7">Belongs to the glycosyltransferase group 1 family.</text>
</comment>
<dbReference type="GO" id="GO:0043842">
    <property type="term" value="F:Kdo transferase activity"/>
    <property type="evidence" value="ECO:0007669"/>
    <property type="project" value="UniProtKB-EC"/>
</dbReference>
<dbReference type="Gene3D" id="3.40.50.11720">
    <property type="entry name" value="3-Deoxy-D-manno-octulosonic-acid transferase, N-terminal domain"/>
    <property type="match status" value="1"/>
</dbReference>
<evidence type="ECO:0000256" key="7">
    <source>
        <dbReference type="RuleBase" id="RU365103"/>
    </source>
</evidence>
<organism evidence="9 10">
    <name type="scientific">Chitinimonas taiwanensis DSM 18899</name>
    <dbReference type="NCBI Taxonomy" id="1121279"/>
    <lineage>
        <taxon>Bacteria</taxon>
        <taxon>Pseudomonadati</taxon>
        <taxon>Pseudomonadota</taxon>
        <taxon>Betaproteobacteria</taxon>
        <taxon>Neisseriales</taxon>
        <taxon>Chitinibacteraceae</taxon>
        <taxon>Chitinimonas</taxon>
    </lineage>
</organism>
<keyword evidence="7" id="KW-0472">Membrane</keyword>
<dbReference type="SUPFAM" id="SSF53756">
    <property type="entry name" value="UDP-Glycosyltransferase/glycogen phosphorylase"/>
    <property type="match status" value="1"/>
</dbReference>
<keyword evidence="7" id="KW-1003">Cell membrane</keyword>
<dbReference type="AlphaFoldDB" id="A0A1K2HE61"/>
<sequence length="434" mass="47154">MHGEFAQRLNWHLFSALDGLTRLGKPVAQPLAPGRPQPAIWLFISTIGEMNAIGGFLERLATLIPAEHWVILSDRKIYRSAYLQRFPSAQVVEISDDPREAAALAAQRPPALLLVAEIPLQPSDAPCRLPYAWAHSARRHGAALLLLNGWPYRYQPSCRADLLERKLLGRAWLRAFDLVCIQDQAGADFVLAHGARPASVHITGNMKFDALAQSSTPPAEAENSLASWLQASGRPSIVAGSVTDAAEQELVLAAFALLRQQEANARLLLAPRHPENPAVMANIAQQCQQFGLSQQLRSAMLAGEADRAAACLVLDTMGELRTAFRFGAASHIGRDHNLLEPLCAGLPVSALPDWNSSYPSYPVFKLLAEGGDVALHDDARGLADCWQAALRAHTAAQQAARAQSLHQRFGGATERSWQLASPYLNQARARLGLT</sequence>
<keyword evidence="4 7" id="KW-0808">Transferase</keyword>
<dbReference type="InterPro" id="IPR038107">
    <property type="entry name" value="Glycos_transf_N_sf"/>
</dbReference>
<dbReference type="RefSeq" id="WP_072427964.1">
    <property type="nucleotide sequence ID" value="NZ_FPKR01000005.1"/>
</dbReference>
<dbReference type="Proteomes" id="UP000186513">
    <property type="component" value="Unassembled WGS sequence"/>
</dbReference>
<evidence type="ECO:0000256" key="2">
    <source>
        <dbReference type="ARBA" id="ARBA00012621"/>
    </source>
</evidence>
<accession>A0A1K2HE61</accession>
<evidence type="ECO:0000256" key="3">
    <source>
        <dbReference type="ARBA" id="ARBA00019077"/>
    </source>
</evidence>
<feature type="domain" description="3-deoxy-D-manno-octulosonic-acid transferase N-terminal" evidence="8">
    <location>
        <begin position="131"/>
        <end position="210"/>
    </location>
</feature>
<dbReference type="EC" id="2.4.99.12" evidence="2 7"/>
<dbReference type="Pfam" id="PF04413">
    <property type="entry name" value="Glycos_transf_N"/>
    <property type="match status" value="1"/>
</dbReference>
<protein>
    <recommendedName>
        <fullName evidence="3 7">3-deoxy-D-manno-octulosonic acid transferase</fullName>
        <shortName evidence="7">Kdo transferase</shortName>
        <ecNumber evidence="2 7">2.4.99.12</ecNumber>
    </recommendedName>
    <alternativeName>
        <fullName evidence="5 7">Lipid IV(A) 3-deoxy-D-manno-octulosonic acid transferase</fullName>
    </alternativeName>
</protein>
<keyword evidence="10" id="KW-1185">Reference proteome</keyword>
<comment type="catalytic activity">
    <reaction evidence="6 7">
        <text>lipid IVA (E. coli) + CMP-3-deoxy-beta-D-manno-octulosonate = alpha-Kdo-(2-&gt;6)-lipid IVA (E. coli) + CMP + H(+)</text>
        <dbReference type="Rhea" id="RHEA:28066"/>
        <dbReference type="ChEBI" id="CHEBI:15378"/>
        <dbReference type="ChEBI" id="CHEBI:58603"/>
        <dbReference type="ChEBI" id="CHEBI:60364"/>
        <dbReference type="ChEBI" id="CHEBI:60377"/>
        <dbReference type="ChEBI" id="CHEBI:85987"/>
        <dbReference type="EC" id="2.4.99.12"/>
    </reaction>
</comment>
<evidence type="ECO:0000256" key="6">
    <source>
        <dbReference type="ARBA" id="ARBA00049183"/>
    </source>
</evidence>
<name>A0A1K2HE61_9NEIS</name>
<dbReference type="GO" id="GO:0005886">
    <property type="term" value="C:plasma membrane"/>
    <property type="evidence" value="ECO:0007669"/>
    <property type="project" value="UniProtKB-SubCell"/>
</dbReference>
<proteinExistence type="inferred from homology"/>
<gene>
    <name evidence="9" type="ORF">SAMN02745887_01433</name>
</gene>
<dbReference type="OrthoDB" id="9147307at2"/>
<keyword evidence="7" id="KW-0448">Lipopolysaccharide biosynthesis</keyword>
<evidence type="ECO:0000256" key="4">
    <source>
        <dbReference type="ARBA" id="ARBA00022679"/>
    </source>
</evidence>
<dbReference type="PANTHER" id="PTHR42755:SF1">
    <property type="entry name" value="3-DEOXY-D-MANNO-OCTULOSONIC ACID TRANSFERASE, MITOCHONDRIAL-RELATED"/>
    <property type="match status" value="1"/>
</dbReference>
<reference evidence="9 10" key="1">
    <citation type="submission" date="2016-11" db="EMBL/GenBank/DDBJ databases">
        <authorList>
            <person name="Jaros S."/>
            <person name="Januszkiewicz K."/>
            <person name="Wedrychowicz H."/>
        </authorList>
    </citation>
    <scope>NUCLEOTIDE SEQUENCE [LARGE SCALE GENOMIC DNA]</scope>
    <source>
        <strain evidence="9 10">DSM 18899</strain>
    </source>
</reference>
<dbReference type="GO" id="GO:0009245">
    <property type="term" value="P:lipid A biosynthetic process"/>
    <property type="evidence" value="ECO:0007669"/>
    <property type="project" value="TreeGrafter"/>
</dbReference>
<evidence type="ECO:0000313" key="10">
    <source>
        <dbReference type="Proteomes" id="UP000186513"/>
    </source>
</evidence>
<dbReference type="InterPro" id="IPR007507">
    <property type="entry name" value="Glycos_transf_N"/>
</dbReference>